<feature type="compositionally biased region" description="Basic and acidic residues" evidence="1">
    <location>
        <begin position="188"/>
        <end position="197"/>
    </location>
</feature>
<evidence type="ECO:0000256" key="1">
    <source>
        <dbReference type="SAM" id="MobiDB-lite"/>
    </source>
</evidence>
<dbReference type="AlphaFoldDB" id="A0A444YWX6"/>
<evidence type="ECO:0000313" key="3">
    <source>
        <dbReference type="Proteomes" id="UP000289738"/>
    </source>
</evidence>
<gene>
    <name evidence="2" type="ORF">Ahy_B06g086138</name>
</gene>
<dbReference type="Proteomes" id="UP000289738">
    <property type="component" value="Chromosome B06"/>
</dbReference>
<organism evidence="2 3">
    <name type="scientific">Arachis hypogaea</name>
    <name type="common">Peanut</name>
    <dbReference type="NCBI Taxonomy" id="3818"/>
    <lineage>
        <taxon>Eukaryota</taxon>
        <taxon>Viridiplantae</taxon>
        <taxon>Streptophyta</taxon>
        <taxon>Embryophyta</taxon>
        <taxon>Tracheophyta</taxon>
        <taxon>Spermatophyta</taxon>
        <taxon>Magnoliopsida</taxon>
        <taxon>eudicotyledons</taxon>
        <taxon>Gunneridae</taxon>
        <taxon>Pentapetalae</taxon>
        <taxon>rosids</taxon>
        <taxon>fabids</taxon>
        <taxon>Fabales</taxon>
        <taxon>Fabaceae</taxon>
        <taxon>Papilionoideae</taxon>
        <taxon>50 kb inversion clade</taxon>
        <taxon>dalbergioids sensu lato</taxon>
        <taxon>Dalbergieae</taxon>
        <taxon>Pterocarpus clade</taxon>
        <taxon>Arachis</taxon>
    </lineage>
</organism>
<feature type="region of interest" description="Disordered" evidence="1">
    <location>
        <begin position="171"/>
        <end position="216"/>
    </location>
</feature>
<name>A0A444YWX6_ARAHY</name>
<protein>
    <submittedName>
        <fullName evidence="2">Uncharacterized protein</fullName>
    </submittedName>
</protein>
<dbReference type="EMBL" id="SDMP01000016">
    <property type="protein sequence ID" value="RYR06406.1"/>
    <property type="molecule type" value="Genomic_DNA"/>
</dbReference>
<accession>A0A444YWX6</accession>
<comment type="caution">
    <text evidence="2">The sequence shown here is derived from an EMBL/GenBank/DDBJ whole genome shotgun (WGS) entry which is preliminary data.</text>
</comment>
<proteinExistence type="predicted"/>
<evidence type="ECO:0000313" key="2">
    <source>
        <dbReference type="EMBL" id="RYR06406.1"/>
    </source>
</evidence>
<reference evidence="2 3" key="1">
    <citation type="submission" date="2019-01" db="EMBL/GenBank/DDBJ databases">
        <title>Sequencing of cultivated peanut Arachis hypogaea provides insights into genome evolution and oil improvement.</title>
        <authorList>
            <person name="Chen X."/>
        </authorList>
    </citation>
    <scope>NUCLEOTIDE SEQUENCE [LARGE SCALE GENOMIC DNA]</scope>
    <source>
        <strain evidence="3">cv. Fuhuasheng</strain>
        <tissue evidence="2">Leaves</tissue>
    </source>
</reference>
<sequence>MGLRFYMRGKLLNVHIPYLANLVEKVRQTELMKKEKEKYRSEQRSKSKPFTRKEKVAYVTMESSDEEVDFETEVDLAELKKCPPYVCSLLKKLSSSEKSNDSKLKSGKKYSFDISKSYRIFDVRSQAIGVQWIRNCQEIQRRDHLYRRNPQWGHRAPSRNQYPYYRGRARGYPKGRGGRRNFNQSKKPQSEIGKEVSKGATPSVHSRIVFPSDGETYPRKFHHLQRWKKARQ</sequence>
<keyword evidence="3" id="KW-1185">Reference proteome</keyword>